<feature type="region of interest" description="Disordered" evidence="1">
    <location>
        <begin position="56"/>
        <end position="89"/>
    </location>
</feature>
<proteinExistence type="predicted"/>
<dbReference type="KEGG" id="cmp:Cha6605_3756"/>
<sequence>MLKLTSVAIGLLTVIAIAPKSEAITANVSPVSISQPAANFHSQVILKIGDRHRGYSRGNMLQRRREQELQRERQARRRERARRRDERSYGEYRRDRLNYRY</sequence>
<gene>
    <name evidence="2" type="ORF">Cha6605_3756</name>
</gene>
<name>K9UHY9_CHAP6</name>
<dbReference type="RefSeq" id="WP_015160847.1">
    <property type="nucleotide sequence ID" value="NC_019697.1"/>
</dbReference>
<feature type="compositionally biased region" description="Basic and acidic residues" evidence="1">
    <location>
        <begin position="63"/>
        <end position="73"/>
    </location>
</feature>
<dbReference type="HOGENOM" id="CLU_2286445_0_0_3"/>
<dbReference type="AlphaFoldDB" id="K9UHY9"/>
<dbReference type="Proteomes" id="UP000010366">
    <property type="component" value="Chromosome"/>
</dbReference>
<evidence type="ECO:0000313" key="3">
    <source>
        <dbReference type="Proteomes" id="UP000010366"/>
    </source>
</evidence>
<protein>
    <submittedName>
        <fullName evidence="2">Uncharacterized protein</fullName>
    </submittedName>
</protein>
<dbReference type="OrthoDB" id="9868610at2"/>
<keyword evidence="3" id="KW-1185">Reference proteome</keyword>
<dbReference type="EMBL" id="CP003600">
    <property type="protein sequence ID" value="AFY94727.1"/>
    <property type="molecule type" value="Genomic_DNA"/>
</dbReference>
<evidence type="ECO:0000256" key="1">
    <source>
        <dbReference type="SAM" id="MobiDB-lite"/>
    </source>
</evidence>
<accession>K9UHY9</accession>
<organism evidence="2 3">
    <name type="scientific">Chamaesiphon minutus (strain ATCC 27169 / PCC 6605)</name>
    <dbReference type="NCBI Taxonomy" id="1173020"/>
    <lineage>
        <taxon>Bacteria</taxon>
        <taxon>Bacillati</taxon>
        <taxon>Cyanobacteriota</taxon>
        <taxon>Cyanophyceae</taxon>
        <taxon>Gomontiellales</taxon>
        <taxon>Chamaesiphonaceae</taxon>
        <taxon>Chamaesiphon</taxon>
    </lineage>
</organism>
<reference evidence="2 3" key="1">
    <citation type="submission" date="2012-05" db="EMBL/GenBank/DDBJ databases">
        <title>Finished chromosome of genome of Chamaesiphon sp. PCC 6605.</title>
        <authorList>
            <consortium name="US DOE Joint Genome Institute"/>
            <person name="Gugger M."/>
            <person name="Coursin T."/>
            <person name="Rippka R."/>
            <person name="Tandeau De Marsac N."/>
            <person name="Huntemann M."/>
            <person name="Wei C.-L."/>
            <person name="Han J."/>
            <person name="Detter J.C."/>
            <person name="Han C."/>
            <person name="Tapia R."/>
            <person name="Chen A."/>
            <person name="Kyrpides N."/>
            <person name="Mavromatis K."/>
            <person name="Markowitz V."/>
            <person name="Szeto E."/>
            <person name="Ivanova N."/>
            <person name="Pagani I."/>
            <person name="Pati A."/>
            <person name="Goodwin L."/>
            <person name="Nordberg H.P."/>
            <person name="Cantor M.N."/>
            <person name="Hua S.X."/>
            <person name="Woyke T."/>
            <person name="Kerfeld C.A."/>
        </authorList>
    </citation>
    <scope>NUCLEOTIDE SEQUENCE [LARGE SCALE GENOMIC DNA]</scope>
    <source>
        <strain evidence="3">ATCC 27169 / PCC 6605</strain>
    </source>
</reference>
<evidence type="ECO:0000313" key="2">
    <source>
        <dbReference type="EMBL" id="AFY94727.1"/>
    </source>
</evidence>